<dbReference type="AlphaFoldDB" id="A0AAD3RWU1"/>
<evidence type="ECO:0000256" key="3">
    <source>
        <dbReference type="PROSITE-ProRule" id="PRU00023"/>
    </source>
</evidence>
<dbReference type="Pfam" id="PF12796">
    <property type="entry name" value="Ank_2"/>
    <property type="match status" value="1"/>
</dbReference>
<dbReference type="PANTHER" id="PTHR24186">
    <property type="entry name" value="PROTEIN PHOSPHATASE 1 REGULATORY SUBUNIT"/>
    <property type="match status" value="1"/>
</dbReference>
<dbReference type="SMART" id="SM00248">
    <property type="entry name" value="ANK"/>
    <property type="match status" value="3"/>
</dbReference>
<name>A0AAD3RWU1_NEPGR</name>
<evidence type="ECO:0000256" key="2">
    <source>
        <dbReference type="ARBA" id="ARBA00023043"/>
    </source>
</evidence>
<dbReference type="PROSITE" id="PS50088">
    <property type="entry name" value="ANK_REPEAT"/>
    <property type="match status" value="1"/>
</dbReference>
<proteinExistence type="predicted"/>
<dbReference type="InterPro" id="IPR002110">
    <property type="entry name" value="Ankyrin_rpt"/>
</dbReference>
<protein>
    <submittedName>
        <fullName evidence="4">Uncharacterized protein</fullName>
    </submittedName>
</protein>
<dbReference type="Proteomes" id="UP001279734">
    <property type="component" value="Unassembled WGS sequence"/>
</dbReference>
<reference evidence="4" key="1">
    <citation type="submission" date="2023-05" db="EMBL/GenBank/DDBJ databases">
        <title>Nepenthes gracilis genome sequencing.</title>
        <authorList>
            <person name="Fukushima K."/>
        </authorList>
    </citation>
    <scope>NUCLEOTIDE SEQUENCE</scope>
    <source>
        <strain evidence="4">SING2019-196</strain>
    </source>
</reference>
<feature type="repeat" description="ANK" evidence="3">
    <location>
        <begin position="193"/>
        <end position="226"/>
    </location>
</feature>
<dbReference type="EMBL" id="BSYO01000001">
    <property type="protein sequence ID" value="GMG98592.1"/>
    <property type="molecule type" value="Genomic_DNA"/>
</dbReference>
<gene>
    <name evidence="4" type="ORF">Nepgr_000432</name>
</gene>
<sequence>MMLYHALVKIVCLAGNVVMEWQSLEIFTRTCLRDNQNIAQLFAFSNEFNCVWKFPSLKIIVEKFVKEHAVSERISFVSIRNSLVSEQSLKESSCGVPPTLWTFSFDIIYCLCKGASSPMERSHNGLLPIHLADIKGDIQVTQELLHHYPDLREMRDHNGQNILHAAAKSRKHNLVKYILKTRAQCLINEEDCDGNTPLHLATINWHPKTVSTMIWNQKVDLNVKNHEGLTVFDFAEYYMEGFSVFRKSSPKLSMEGDKPKIGKKKISPNHISKACRSKFSKFIKVIFVQQWRTASNY</sequence>
<dbReference type="InterPro" id="IPR036770">
    <property type="entry name" value="Ankyrin_rpt-contain_sf"/>
</dbReference>
<dbReference type="SUPFAM" id="SSF48403">
    <property type="entry name" value="Ankyrin repeat"/>
    <property type="match status" value="1"/>
</dbReference>
<keyword evidence="5" id="KW-1185">Reference proteome</keyword>
<dbReference type="PANTHER" id="PTHR24186:SF46">
    <property type="entry name" value="PROTEIN ACCELERATED CELL DEATH 6-LIKE"/>
    <property type="match status" value="1"/>
</dbReference>
<evidence type="ECO:0000313" key="5">
    <source>
        <dbReference type="Proteomes" id="UP001279734"/>
    </source>
</evidence>
<accession>A0AAD3RWU1</accession>
<keyword evidence="2 3" id="KW-0040">ANK repeat</keyword>
<evidence type="ECO:0000256" key="1">
    <source>
        <dbReference type="ARBA" id="ARBA00022737"/>
    </source>
</evidence>
<organism evidence="4 5">
    <name type="scientific">Nepenthes gracilis</name>
    <name type="common">Slender pitcher plant</name>
    <dbReference type="NCBI Taxonomy" id="150966"/>
    <lineage>
        <taxon>Eukaryota</taxon>
        <taxon>Viridiplantae</taxon>
        <taxon>Streptophyta</taxon>
        <taxon>Embryophyta</taxon>
        <taxon>Tracheophyta</taxon>
        <taxon>Spermatophyta</taxon>
        <taxon>Magnoliopsida</taxon>
        <taxon>eudicotyledons</taxon>
        <taxon>Gunneridae</taxon>
        <taxon>Pentapetalae</taxon>
        <taxon>Caryophyllales</taxon>
        <taxon>Nepenthaceae</taxon>
        <taxon>Nepenthes</taxon>
    </lineage>
</organism>
<comment type="caution">
    <text evidence="4">The sequence shown here is derived from an EMBL/GenBank/DDBJ whole genome shotgun (WGS) entry which is preliminary data.</text>
</comment>
<keyword evidence="1" id="KW-0677">Repeat</keyword>
<evidence type="ECO:0000313" key="4">
    <source>
        <dbReference type="EMBL" id="GMG98592.1"/>
    </source>
</evidence>
<dbReference type="Gene3D" id="1.25.40.20">
    <property type="entry name" value="Ankyrin repeat-containing domain"/>
    <property type="match status" value="1"/>
</dbReference>
<dbReference type="GO" id="GO:0005886">
    <property type="term" value="C:plasma membrane"/>
    <property type="evidence" value="ECO:0007669"/>
    <property type="project" value="TreeGrafter"/>
</dbReference>